<dbReference type="SUPFAM" id="SSF51735">
    <property type="entry name" value="NAD(P)-binding Rossmann-fold domains"/>
    <property type="match status" value="1"/>
</dbReference>
<evidence type="ECO:0000256" key="1">
    <source>
        <dbReference type="SAM" id="SignalP"/>
    </source>
</evidence>
<dbReference type="PANTHER" id="PTHR48079">
    <property type="entry name" value="PROTEIN YEEZ"/>
    <property type="match status" value="1"/>
</dbReference>
<keyword evidence="3" id="KW-0456">Lyase</keyword>
<dbReference type="GO" id="GO:0008460">
    <property type="term" value="F:dTDP-glucose 4,6-dehydratase activity"/>
    <property type="evidence" value="ECO:0007669"/>
    <property type="project" value="UniProtKB-EC"/>
</dbReference>
<gene>
    <name evidence="3" type="primary">rmlB</name>
    <name evidence="3" type="ORF">Verru16b_02845</name>
</gene>
<evidence type="ECO:0000313" key="3">
    <source>
        <dbReference type="EMBL" id="AOS45758.1"/>
    </source>
</evidence>
<dbReference type="AlphaFoldDB" id="A0A1D8AXZ0"/>
<dbReference type="KEGG" id="obg:Verru16b_02845"/>
<reference evidence="3 4" key="1">
    <citation type="submission" date="2016-06" db="EMBL/GenBank/DDBJ databases">
        <title>Three novel species with peptidoglycan cell walls form the new genus Lacunisphaera gen. nov. in the family Opitutaceae of the verrucomicrobial subdivision 4.</title>
        <authorList>
            <person name="Rast P."/>
            <person name="Gloeckner I."/>
            <person name="Jogler M."/>
            <person name="Boedeker C."/>
            <person name="Jeske O."/>
            <person name="Wiegand S."/>
            <person name="Reinhardt R."/>
            <person name="Schumann P."/>
            <person name="Rohde M."/>
            <person name="Spring S."/>
            <person name="Gloeckner F.O."/>
            <person name="Jogler C."/>
        </authorList>
    </citation>
    <scope>NUCLEOTIDE SEQUENCE [LARGE SCALE GENOMIC DNA]</scope>
    <source>
        <strain evidence="3 4">IG16b</strain>
    </source>
</reference>
<dbReference type="STRING" id="1838286.Verru16b_02845"/>
<accession>A0A1D8AXZ0</accession>
<dbReference type="PANTHER" id="PTHR48079:SF6">
    <property type="entry name" value="NAD(P)-BINDING DOMAIN-CONTAINING PROTEIN-RELATED"/>
    <property type="match status" value="1"/>
</dbReference>
<feature type="chain" id="PRO_5009105361" evidence="1">
    <location>
        <begin position="25"/>
        <end position="303"/>
    </location>
</feature>
<dbReference type="Proteomes" id="UP000095228">
    <property type="component" value="Chromosome"/>
</dbReference>
<dbReference type="RefSeq" id="WP_157772425.1">
    <property type="nucleotide sequence ID" value="NZ_CP016094.1"/>
</dbReference>
<feature type="signal peptide" evidence="1">
    <location>
        <begin position="1"/>
        <end position="24"/>
    </location>
</feature>
<organism evidence="3 4">
    <name type="scientific">Lacunisphaera limnophila</name>
    <dbReference type="NCBI Taxonomy" id="1838286"/>
    <lineage>
        <taxon>Bacteria</taxon>
        <taxon>Pseudomonadati</taxon>
        <taxon>Verrucomicrobiota</taxon>
        <taxon>Opitutia</taxon>
        <taxon>Opitutales</taxon>
        <taxon>Opitutaceae</taxon>
        <taxon>Lacunisphaera</taxon>
    </lineage>
</organism>
<dbReference type="OrthoDB" id="9808276at2"/>
<dbReference type="EMBL" id="CP016094">
    <property type="protein sequence ID" value="AOS45758.1"/>
    <property type="molecule type" value="Genomic_DNA"/>
</dbReference>
<dbReference type="GO" id="GO:0005737">
    <property type="term" value="C:cytoplasm"/>
    <property type="evidence" value="ECO:0007669"/>
    <property type="project" value="TreeGrafter"/>
</dbReference>
<proteinExistence type="predicted"/>
<evidence type="ECO:0000313" key="4">
    <source>
        <dbReference type="Proteomes" id="UP000095228"/>
    </source>
</evidence>
<dbReference type="InterPro" id="IPR051783">
    <property type="entry name" value="NAD(P)-dependent_oxidoreduct"/>
</dbReference>
<dbReference type="GO" id="GO:0004029">
    <property type="term" value="F:aldehyde dehydrogenase (NAD+) activity"/>
    <property type="evidence" value="ECO:0007669"/>
    <property type="project" value="TreeGrafter"/>
</dbReference>
<feature type="domain" description="NAD-dependent epimerase/dehydratase" evidence="2">
    <location>
        <begin position="14"/>
        <end position="228"/>
    </location>
</feature>
<dbReference type="EC" id="4.2.1.46" evidence="3"/>
<sequence>MASMSGKRLVIFGCGYVGSALARAAVAAGATVEALTRNPEKAAALRAAGLAKVVEADLAAPGWHPQIEGGADWVVNTVSSGGPDQYWQSYVVGMQSILSWAGRAGQQPVGTLVYTSSTSVYPQGEGAVVDETQWAHGATPNGRTISESEVLLKNAPETAVRRRYILRLAGIYGPGRHHLLDQLRAGATTLTGTGGHHLNLIHRDDIVAAILACLHAPATVGSEIFNVADLAPSRREEVVAWLCAQLGRPEPVFDGTTTARRGGAPMPDRIISSAKIQQELGWRPQFPDYRAGFRVLLDAAGRP</sequence>
<evidence type="ECO:0000259" key="2">
    <source>
        <dbReference type="Pfam" id="PF01370"/>
    </source>
</evidence>
<dbReference type="InterPro" id="IPR001509">
    <property type="entry name" value="Epimerase_deHydtase"/>
</dbReference>
<dbReference type="Pfam" id="PF01370">
    <property type="entry name" value="Epimerase"/>
    <property type="match status" value="1"/>
</dbReference>
<name>A0A1D8AXZ0_9BACT</name>
<keyword evidence="1" id="KW-0732">Signal</keyword>
<keyword evidence="4" id="KW-1185">Reference proteome</keyword>
<protein>
    <submittedName>
        <fullName evidence="3">dTDP-glucose 4,6-dehydratase</fullName>
        <ecNumber evidence="3">4.2.1.46</ecNumber>
    </submittedName>
</protein>
<dbReference type="InterPro" id="IPR036291">
    <property type="entry name" value="NAD(P)-bd_dom_sf"/>
</dbReference>
<dbReference type="Gene3D" id="3.40.50.720">
    <property type="entry name" value="NAD(P)-binding Rossmann-like Domain"/>
    <property type="match status" value="1"/>
</dbReference>
<dbReference type="PATRIC" id="fig|1838286.3.peg.2860"/>